<evidence type="ECO:0000256" key="5">
    <source>
        <dbReference type="ARBA" id="ARBA00023242"/>
    </source>
</evidence>
<dbReference type="Pfam" id="PF13589">
    <property type="entry name" value="HATPase_c_3"/>
    <property type="match status" value="1"/>
</dbReference>
<organism evidence="7 8">
    <name type="scientific">Brachionus plicatilis</name>
    <name type="common">Marine rotifer</name>
    <name type="synonym">Brachionus muelleri</name>
    <dbReference type="NCBI Taxonomy" id="10195"/>
    <lineage>
        <taxon>Eukaryota</taxon>
        <taxon>Metazoa</taxon>
        <taxon>Spiralia</taxon>
        <taxon>Gnathifera</taxon>
        <taxon>Rotifera</taxon>
        <taxon>Eurotatoria</taxon>
        <taxon>Monogononta</taxon>
        <taxon>Pseudotrocha</taxon>
        <taxon>Ploima</taxon>
        <taxon>Brachionidae</taxon>
        <taxon>Brachionus</taxon>
    </lineage>
</organism>
<protein>
    <submittedName>
        <fullName evidence="7">DNA mismatch repair Mlh1-like</fullName>
    </submittedName>
</protein>
<gene>
    <name evidence="7" type="ORF">BpHYR1_025367</name>
</gene>
<comment type="similarity">
    <text evidence="2">Belongs to the DNA mismatch repair MutL/HexB family.</text>
</comment>
<dbReference type="Gene3D" id="3.30.230.10">
    <property type="match status" value="1"/>
</dbReference>
<dbReference type="PANTHER" id="PTHR10073">
    <property type="entry name" value="DNA MISMATCH REPAIR PROTEIN MLH, PMS, MUTL"/>
    <property type="match status" value="1"/>
</dbReference>
<keyword evidence="3" id="KW-0227">DNA damage</keyword>
<sequence>NCLDAGATSINIQIKDGGLKLIHISDNGCGIDKEDLKIVCERFTTSKLKEFEDLKSINTFGFRGEALASISHVSRLTIITKTQDSPCAFKAIYSDGKLTKDGIKPCAAASTGTQIIVEDLFYNSSIRRNALKGGSDEFSKIYEVVSRYAIHNYHVGFYLKRIGESSMDLKTPGCASRTIENENHLQDVIGIVHGADLKKELERISIDFDEKLKFDMMAYMTNSRYSQLKQLNFILFINERLVDCQPIKKSLQNLFQMYLPKSTNPFVYMNLRIDAKHLDVNIHPTKHEVRFLYQDEIMGRIEKSFEEKLLDCGTSRSYYVKNLTLETFIGTSDSQKSKKKSDSQDSETKEPIYPYQLSRVDSKERKLESFLHQTSLDDSIKAMNRSKASSQEKCKSVLRAQNLERLFNFKSLNELKEDVEKKSSKNLKQVLDDVNFVGCIERELALVQHQTGLYILNTRLLSEELFYQICLFNFGNFGYFRLSEPIDLYDLAYMALNDPRTEWTEEDGPKEKLAKRCAKFLYSKSTLLDDYFSIKIAKKVQVDAENKYLLEALPMLIEDYEPDLVDLPLFVIRLATEVEWQNEKECFDGISKEIGYFFAIKNLKYEENVCDIGANSSQGSDKKNESWMIEHVLYKAFVNMLLPSSENEQQIIFKLVDLSKLYRVFERC</sequence>
<keyword evidence="8" id="KW-1185">Reference proteome</keyword>
<reference evidence="7 8" key="1">
    <citation type="journal article" date="2018" name="Sci. Rep.">
        <title>Genomic signatures of local adaptation to the degree of environmental predictability in rotifers.</title>
        <authorList>
            <person name="Franch-Gras L."/>
            <person name="Hahn C."/>
            <person name="Garcia-Roger E.M."/>
            <person name="Carmona M.J."/>
            <person name="Serra M."/>
            <person name="Gomez A."/>
        </authorList>
    </citation>
    <scope>NUCLEOTIDE SEQUENCE [LARGE SCALE GENOMIC DNA]</scope>
    <source>
        <strain evidence="7">HYR1</strain>
    </source>
</reference>
<dbReference type="InterPro" id="IPR014762">
    <property type="entry name" value="DNA_mismatch_repair_CS"/>
</dbReference>
<comment type="subcellular location">
    <subcellularLocation>
        <location evidence="1">Nucleus</location>
    </subcellularLocation>
</comment>
<evidence type="ECO:0000256" key="3">
    <source>
        <dbReference type="ARBA" id="ARBA00022763"/>
    </source>
</evidence>
<dbReference type="InterPro" id="IPR002099">
    <property type="entry name" value="MutL/Mlh/PMS"/>
</dbReference>
<proteinExistence type="inferred from homology"/>
<dbReference type="GO" id="GO:0006298">
    <property type="term" value="P:mismatch repair"/>
    <property type="evidence" value="ECO:0007669"/>
    <property type="project" value="InterPro"/>
</dbReference>
<dbReference type="PROSITE" id="PS00058">
    <property type="entry name" value="DNA_MISMATCH_REPAIR_1"/>
    <property type="match status" value="1"/>
</dbReference>
<feature type="non-terminal residue" evidence="7">
    <location>
        <position position="1"/>
    </location>
</feature>
<dbReference type="Pfam" id="PF01119">
    <property type="entry name" value="DNA_mis_repair"/>
    <property type="match status" value="1"/>
</dbReference>
<comment type="caution">
    <text evidence="7">The sequence shown here is derived from an EMBL/GenBank/DDBJ whole genome shotgun (WGS) entry which is preliminary data.</text>
</comment>
<name>A0A3M7PUT3_BRAPC</name>
<evidence type="ECO:0000313" key="7">
    <source>
        <dbReference type="EMBL" id="RNA02515.1"/>
    </source>
</evidence>
<dbReference type="EMBL" id="REGN01008849">
    <property type="protein sequence ID" value="RNA02515.1"/>
    <property type="molecule type" value="Genomic_DNA"/>
</dbReference>
<dbReference type="FunFam" id="3.30.230.10:FF:000014">
    <property type="entry name" value="DNA mismatch repair protein Mlh1"/>
    <property type="match status" value="1"/>
</dbReference>
<dbReference type="FunFam" id="3.30.565.10:FF:000003">
    <property type="entry name" value="DNA mismatch repair endonuclease MutL"/>
    <property type="match status" value="1"/>
</dbReference>
<dbReference type="AlphaFoldDB" id="A0A3M7PUT3"/>
<dbReference type="GO" id="GO:0030983">
    <property type="term" value="F:mismatched DNA binding"/>
    <property type="evidence" value="ECO:0007669"/>
    <property type="project" value="InterPro"/>
</dbReference>
<dbReference type="PANTHER" id="PTHR10073:SF12">
    <property type="entry name" value="DNA MISMATCH REPAIR PROTEIN MLH1"/>
    <property type="match status" value="1"/>
</dbReference>
<dbReference type="GO" id="GO:0140664">
    <property type="term" value="F:ATP-dependent DNA damage sensor activity"/>
    <property type="evidence" value="ECO:0007669"/>
    <property type="project" value="InterPro"/>
</dbReference>
<dbReference type="InterPro" id="IPR036890">
    <property type="entry name" value="HATPase_C_sf"/>
</dbReference>
<dbReference type="STRING" id="10195.A0A3M7PUT3"/>
<feature type="domain" description="DNA mismatch repair protein S5" evidence="6">
    <location>
        <begin position="189"/>
        <end position="310"/>
    </location>
</feature>
<dbReference type="SUPFAM" id="SSF55874">
    <property type="entry name" value="ATPase domain of HSP90 chaperone/DNA topoisomerase II/histidine kinase"/>
    <property type="match status" value="1"/>
</dbReference>
<dbReference type="InterPro" id="IPR020568">
    <property type="entry name" value="Ribosomal_Su5_D2-typ_SF"/>
</dbReference>
<accession>A0A3M7PUT3</accession>
<keyword evidence="5" id="KW-0539">Nucleus</keyword>
<dbReference type="Gene3D" id="3.30.565.10">
    <property type="entry name" value="Histidine kinase-like ATPase, C-terminal domain"/>
    <property type="match status" value="1"/>
</dbReference>
<dbReference type="GO" id="GO:0016887">
    <property type="term" value="F:ATP hydrolysis activity"/>
    <property type="evidence" value="ECO:0007669"/>
    <property type="project" value="InterPro"/>
</dbReference>
<evidence type="ECO:0000259" key="6">
    <source>
        <dbReference type="SMART" id="SM01340"/>
    </source>
</evidence>
<dbReference type="Proteomes" id="UP000276133">
    <property type="component" value="Unassembled WGS sequence"/>
</dbReference>
<dbReference type="InterPro" id="IPR014721">
    <property type="entry name" value="Ribsml_uS5_D2-typ_fold_subgr"/>
</dbReference>
<dbReference type="InterPro" id="IPR013507">
    <property type="entry name" value="DNA_mismatch_S5_2-like"/>
</dbReference>
<dbReference type="Pfam" id="PF16413">
    <property type="entry name" value="Mlh1_C"/>
    <property type="match status" value="1"/>
</dbReference>
<dbReference type="GO" id="GO:0005524">
    <property type="term" value="F:ATP binding"/>
    <property type="evidence" value="ECO:0007669"/>
    <property type="project" value="InterPro"/>
</dbReference>
<dbReference type="OrthoDB" id="10263226at2759"/>
<keyword evidence="4" id="KW-0234">DNA repair</keyword>
<dbReference type="SUPFAM" id="SSF54211">
    <property type="entry name" value="Ribosomal protein S5 domain 2-like"/>
    <property type="match status" value="1"/>
</dbReference>
<evidence type="ECO:0000256" key="1">
    <source>
        <dbReference type="ARBA" id="ARBA00004123"/>
    </source>
</evidence>
<evidence type="ECO:0000313" key="8">
    <source>
        <dbReference type="Proteomes" id="UP000276133"/>
    </source>
</evidence>
<evidence type="ECO:0000256" key="2">
    <source>
        <dbReference type="ARBA" id="ARBA00006082"/>
    </source>
</evidence>
<dbReference type="InterPro" id="IPR038973">
    <property type="entry name" value="MutL/Mlh/Pms-like"/>
</dbReference>
<dbReference type="GO" id="GO:0032389">
    <property type="term" value="C:MutLalpha complex"/>
    <property type="evidence" value="ECO:0007669"/>
    <property type="project" value="TreeGrafter"/>
</dbReference>
<dbReference type="InterPro" id="IPR032189">
    <property type="entry name" value="Mlh1_C"/>
</dbReference>
<dbReference type="NCBIfam" id="TIGR00585">
    <property type="entry name" value="mutl"/>
    <property type="match status" value="1"/>
</dbReference>
<dbReference type="CDD" id="cd16926">
    <property type="entry name" value="HATPase_MutL-MLH-PMS-like"/>
    <property type="match status" value="1"/>
</dbReference>
<dbReference type="SMART" id="SM01340">
    <property type="entry name" value="DNA_mis_repair"/>
    <property type="match status" value="1"/>
</dbReference>
<evidence type="ECO:0000256" key="4">
    <source>
        <dbReference type="ARBA" id="ARBA00023204"/>
    </source>
</evidence>